<proteinExistence type="predicted"/>
<dbReference type="Gene3D" id="3.10.580.10">
    <property type="entry name" value="CBS-domain"/>
    <property type="match status" value="1"/>
</dbReference>
<organism evidence="2">
    <name type="scientific">Clostridium tyrobutyricum</name>
    <dbReference type="NCBI Taxonomy" id="1519"/>
    <lineage>
        <taxon>Bacteria</taxon>
        <taxon>Bacillati</taxon>
        <taxon>Bacillota</taxon>
        <taxon>Clostridia</taxon>
        <taxon>Eubacteriales</taxon>
        <taxon>Clostridiaceae</taxon>
        <taxon>Clostridium</taxon>
    </lineage>
</organism>
<dbReference type="Pfam" id="PF00571">
    <property type="entry name" value="CBS"/>
    <property type="match status" value="1"/>
</dbReference>
<dbReference type="InterPro" id="IPR035919">
    <property type="entry name" value="EAL_sf"/>
</dbReference>
<evidence type="ECO:0000259" key="1">
    <source>
        <dbReference type="PROSITE" id="PS50883"/>
    </source>
</evidence>
<dbReference type="Gene3D" id="3.20.20.450">
    <property type="entry name" value="EAL domain"/>
    <property type="match status" value="1"/>
</dbReference>
<dbReference type="CDD" id="cd04598">
    <property type="entry name" value="CBS_pair_GGDEF_EAL"/>
    <property type="match status" value="1"/>
</dbReference>
<feature type="domain" description="EAL" evidence="1">
    <location>
        <begin position="1"/>
        <end position="47"/>
    </location>
</feature>
<dbReference type="InterPro" id="IPR046342">
    <property type="entry name" value="CBS_dom_sf"/>
</dbReference>
<accession>A0A0A7HFK3</accession>
<dbReference type="PROSITE" id="PS50883">
    <property type="entry name" value="EAL"/>
    <property type="match status" value="1"/>
</dbReference>
<dbReference type="InterPro" id="IPR001633">
    <property type="entry name" value="EAL_dom"/>
</dbReference>
<gene>
    <name evidence="2" type="primary">rtn</name>
    <name evidence="2" type="ORF">CTB_12430</name>
</gene>
<sequence>MKIIAEGIETEKELLKLINLGVSTGQGYLLQRPYKKFLDISEDIKKKIIKYNNIRQNQLKSEISYIGNIVQKNPTFSLTASNKQVKKFFEFSSVTGVCIVKDNYPAGLIMQHNLDYILATQYGNSVFLKRPASLIMDSSPLIFDYYNTISNVSKIAMSRDSKRIYDYIIVTKENKYCGIVTIKNLLEYTVKFEKIMQKILIL</sequence>
<dbReference type="InterPro" id="IPR000644">
    <property type="entry name" value="CBS_dom"/>
</dbReference>
<dbReference type="SUPFAM" id="SSF54631">
    <property type="entry name" value="CBS-domain pair"/>
    <property type="match status" value="1"/>
</dbReference>
<dbReference type="SUPFAM" id="SSF141868">
    <property type="entry name" value="EAL domain-like"/>
    <property type="match status" value="1"/>
</dbReference>
<protein>
    <recommendedName>
        <fullName evidence="1">EAL domain-containing protein</fullName>
    </recommendedName>
</protein>
<dbReference type="AlphaFoldDB" id="A0A0A7HFK3"/>
<reference evidence="2" key="1">
    <citation type="submission" date="2014-07" db="EMBL/GenBank/DDBJ databases">
        <title>Clostridium tyrobutyricum BAS7.</title>
        <authorList>
            <person name="Kim S."/>
            <person name="Choi O."/>
            <person name="Woo H.M."/>
            <person name="Sang B.-I."/>
            <person name="Um Y."/>
        </authorList>
    </citation>
    <scope>NUCLEOTIDE SEQUENCE</scope>
    <source>
        <strain evidence="2">BAS7</strain>
    </source>
</reference>
<dbReference type="EMBL" id="KM108048">
    <property type="protein sequence ID" value="AIZ03708.1"/>
    <property type="molecule type" value="Genomic_DNA"/>
</dbReference>
<evidence type="ECO:0000313" key="2">
    <source>
        <dbReference type="EMBL" id="AIZ03708.1"/>
    </source>
</evidence>
<name>A0A0A7HFK3_CLOTY</name>